<feature type="compositionally biased region" description="Polar residues" evidence="3">
    <location>
        <begin position="490"/>
        <end position="505"/>
    </location>
</feature>
<keyword evidence="2" id="KW-0862">Zinc</keyword>
<dbReference type="OrthoDB" id="2196114at2759"/>
<feature type="compositionally biased region" description="Basic and acidic residues" evidence="3">
    <location>
        <begin position="1"/>
        <end position="10"/>
    </location>
</feature>
<dbReference type="PANTHER" id="PTHR46771:SF5">
    <property type="entry name" value="DETERIN"/>
    <property type="match status" value="1"/>
</dbReference>
<dbReference type="SUPFAM" id="SSF57924">
    <property type="entry name" value="Inhibitor of apoptosis (IAP) repeat"/>
    <property type="match status" value="2"/>
</dbReference>
<feature type="compositionally biased region" description="Polar residues" evidence="3">
    <location>
        <begin position="523"/>
        <end position="533"/>
    </location>
</feature>
<dbReference type="FunFam" id="1.10.1170.10:FF:000016">
    <property type="entry name" value="Unplaced genomic scaffold supercont1.2, whole genome shotgun sequence"/>
    <property type="match status" value="1"/>
</dbReference>
<reference evidence="5" key="2">
    <citation type="submission" date="2013-12" db="EMBL/GenBank/DDBJ databases">
        <title>Evolution of pathogenesis and genome organization in the Tremellales.</title>
        <authorList>
            <person name="Cuomo C."/>
            <person name="Litvintseva A."/>
            <person name="Heitman J."/>
            <person name="Chen Y."/>
            <person name="Sun S."/>
            <person name="Springer D."/>
            <person name="Dromer F."/>
            <person name="Young S."/>
            <person name="Zeng Q."/>
            <person name="Chapman S."/>
            <person name="Gujja S."/>
            <person name="Saif S."/>
            <person name="Birren B."/>
        </authorList>
    </citation>
    <scope>NUCLEOTIDE SEQUENCE [LARGE SCALE GENOMIC DNA]</scope>
    <source>
        <strain evidence="5">BCC8398</strain>
    </source>
</reference>
<evidence type="ECO:0000256" key="3">
    <source>
        <dbReference type="SAM" id="MobiDB-lite"/>
    </source>
</evidence>
<evidence type="ECO:0000256" key="1">
    <source>
        <dbReference type="ARBA" id="ARBA00022723"/>
    </source>
</evidence>
<dbReference type="InterPro" id="IPR051190">
    <property type="entry name" value="Baculoviral_IAP"/>
</dbReference>
<dbReference type="STRING" id="1296120.A0A1B9GNF6"/>
<feature type="region of interest" description="Disordered" evidence="3">
    <location>
        <begin position="105"/>
        <end position="126"/>
    </location>
</feature>
<organism evidence="4 5">
    <name type="scientific">Kwoniella heveanensis BCC8398</name>
    <dbReference type="NCBI Taxonomy" id="1296120"/>
    <lineage>
        <taxon>Eukaryota</taxon>
        <taxon>Fungi</taxon>
        <taxon>Dikarya</taxon>
        <taxon>Basidiomycota</taxon>
        <taxon>Agaricomycotina</taxon>
        <taxon>Tremellomycetes</taxon>
        <taxon>Tremellales</taxon>
        <taxon>Cryptococcaceae</taxon>
        <taxon>Kwoniella</taxon>
    </lineage>
</organism>
<dbReference type="PROSITE" id="PS50143">
    <property type="entry name" value="BIR_REPEAT_2"/>
    <property type="match status" value="2"/>
</dbReference>
<dbReference type="AlphaFoldDB" id="A0A1B9GNF6"/>
<dbReference type="CDD" id="cd00022">
    <property type="entry name" value="BIR"/>
    <property type="match status" value="2"/>
</dbReference>
<proteinExistence type="predicted"/>
<dbReference type="SMART" id="SM00238">
    <property type="entry name" value="BIR"/>
    <property type="match status" value="2"/>
</dbReference>
<evidence type="ECO:0000256" key="2">
    <source>
        <dbReference type="ARBA" id="ARBA00022833"/>
    </source>
</evidence>
<dbReference type="Gene3D" id="1.10.1170.10">
    <property type="entry name" value="Inhibitor Of Apoptosis Protein (2mihbC-IAP-1), Chain A"/>
    <property type="match status" value="2"/>
</dbReference>
<dbReference type="Pfam" id="PF00653">
    <property type="entry name" value="BIR"/>
    <property type="match status" value="2"/>
</dbReference>
<feature type="region of interest" description="Disordered" evidence="3">
    <location>
        <begin position="206"/>
        <end position="545"/>
    </location>
</feature>
<feature type="region of interest" description="Disordered" evidence="3">
    <location>
        <begin position="1"/>
        <end position="56"/>
    </location>
</feature>
<reference evidence="4 5" key="1">
    <citation type="submission" date="2013-07" db="EMBL/GenBank/DDBJ databases">
        <title>The Genome Sequence of Cryptococcus heveanensis BCC8398.</title>
        <authorList>
            <consortium name="The Broad Institute Genome Sequencing Platform"/>
            <person name="Cuomo C."/>
            <person name="Litvintseva A."/>
            <person name="Chen Y."/>
            <person name="Heitman J."/>
            <person name="Sun S."/>
            <person name="Springer D."/>
            <person name="Dromer F."/>
            <person name="Young S.K."/>
            <person name="Zeng Q."/>
            <person name="Gargeya S."/>
            <person name="Fitzgerald M."/>
            <person name="Abouelleil A."/>
            <person name="Alvarado L."/>
            <person name="Berlin A.M."/>
            <person name="Chapman S.B."/>
            <person name="Dewar J."/>
            <person name="Goldberg J."/>
            <person name="Griggs A."/>
            <person name="Gujja S."/>
            <person name="Hansen M."/>
            <person name="Howarth C."/>
            <person name="Imamovic A."/>
            <person name="Larimer J."/>
            <person name="McCowan C."/>
            <person name="Murphy C."/>
            <person name="Pearson M."/>
            <person name="Priest M."/>
            <person name="Roberts A."/>
            <person name="Saif S."/>
            <person name="Shea T."/>
            <person name="Sykes S."/>
            <person name="Wortman J."/>
            <person name="Nusbaum C."/>
            <person name="Birren B."/>
        </authorList>
    </citation>
    <scope>NUCLEOTIDE SEQUENCE [LARGE SCALE GENOMIC DNA]</scope>
    <source>
        <strain evidence="4 5">BCC8398</strain>
    </source>
</reference>
<accession>A0A1B9GNF6</accession>
<dbReference type="GO" id="GO:0046872">
    <property type="term" value="F:metal ion binding"/>
    <property type="evidence" value="ECO:0007669"/>
    <property type="project" value="UniProtKB-KW"/>
</dbReference>
<feature type="compositionally biased region" description="Acidic residues" evidence="3">
    <location>
        <begin position="389"/>
        <end position="425"/>
    </location>
</feature>
<name>A0A1B9GNF6_9TREE</name>
<feature type="compositionally biased region" description="Polar residues" evidence="3">
    <location>
        <begin position="108"/>
        <end position="126"/>
    </location>
</feature>
<feature type="compositionally biased region" description="Low complexity" evidence="3">
    <location>
        <begin position="434"/>
        <end position="472"/>
    </location>
</feature>
<sequence>MQNSDNRLESFKAISKPKSKAKPAFPLSPSTHPQLTPEALSQAGFHHTPGSSSSATDNCKCFLCGVELGGWDEDDDPFQEHARRGNCAWAEMVCAVTLERRKRDQSDGKYTTTYTTPESLPQSNESNFVREQTYKKWWPHKQKSGWLPTVKNLSRAGFVYTPSTDSKDLVTCPYCDYAVEGWEATDDPWQVHQKKVPDCHFFRAELESEAPGPSEPKTASKASSRGKKSEASKRSKRTTTAAATALSEADEQPEPSTLPSEDEGSIAPTAKERTTKPRATTTTKAKGKAGGRGKKKAAASEVETEASEVEAEHTVIVVDDQSDDEIPVAESVVERVDGEEEEVETKTEKGKSRAKNSTVKAKPRATTTKAKSTSRSKSNPSRKKKVDDSPEEEAETAVTESEVEPEVESGAEAEADMGEVEEAEPETTPRPLAKSTTTSKSSKPSGKPSTTTSQSKSNSQSSSQSTNSSKPLPSLPPRSAPTSPSPVKQPASQSIPPGGWTSQLDRFTKIPPSSPIVVVSPSATPRSKSTLRSTHPVRPSPHANLTRDVLDSSLNRGALEARKVLDDLMSSPQFNAGSNENSADANRTTTGPRLMEQEVLKPLTDEQKGMTLEDLVRVEMDDKYSRMKAEGEAMIEQFLRRTVIERKKIEGL</sequence>
<keyword evidence="5" id="KW-1185">Reference proteome</keyword>
<dbReference type="Proteomes" id="UP000092666">
    <property type="component" value="Unassembled WGS sequence"/>
</dbReference>
<keyword evidence="1" id="KW-0479">Metal-binding</keyword>
<dbReference type="InterPro" id="IPR001370">
    <property type="entry name" value="BIR_rpt"/>
</dbReference>
<evidence type="ECO:0000313" key="4">
    <source>
        <dbReference type="EMBL" id="OCF32531.1"/>
    </source>
</evidence>
<feature type="compositionally biased region" description="Low complexity" evidence="3">
    <location>
        <begin position="364"/>
        <end position="379"/>
    </location>
</feature>
<evidence type="ECO:0000313" key="5">
    <source>
        <dbReference type="Proteomes" id="UP000092666"/>
    </source>
</evidence>
<gene>
    <name evidence="4" type="ORF">I316_05711</name>
</gene>
<dbReference type="EMBL" id="KI669507">
    <property type="protein sequence ID" value="OCF32531.1"/>
    <property type="molecule type" value="Genomic_DNA"/>
</dbReference>
<protein>
    <recommendedName>
        <fullName evidence="6">BIR-domain-containing protein</fullName>
    </recommendedName>
</protein>
<feature type="compositionally biased region" description="Basic residues" evidence="3">
    <location>
        <begin position="285"/>
        <end position="297"/>
    </location>
</feature>
<evidence type="ECO:0008006" key="6">
    <source>
        <dbReference type="Google" id="ProtNLM"/>
    </source>
</evidence>
<dbReference type="PANTHER" id="PTHR46771">
    <property type="entry name" value="DETERIN"/>
    <property type="match status" value="1"/>
</dbReference>